<dbReference type="RefSeq" id="WP_095722369.1">
    <property type="nucleotide sequence ID" value="NZ_NTFS01000149.1"/>
</dbReference>
<dbReference type="Proteomes" id="UP000218238">
    <property type="component" value="Unassembled WGS sequence"/>
</dbReference>
<name>A0A2A2TIW6_9CYAN</name>
<dbReference type="InterPro" id="IPR036520">
    <property type="entry name" value="UPF0759_sf"/>
</dbReference>
<accession>A0A2A2TIW6</accession>
<evidence type="ECO:0008006" key="3">
    <source>
        <dbReference type="Google" id="ProtNLM"/>
    </source>
</evidence>
<dbReference type="EMBL" id="NTFS01000149">
    <property type="protein sequence ID" value="PAX53349.1"/>
    <property type="molecule type" value="Genomic_DNA"/>
</dbReference>
<dbReference type="Pfam" id="PF01904">
    <property type="entry name" value="DUF72"/>
    <property type="match status" value="1"/>
</dbReference>
<dbReference type="OrthoDB" id="9780310at2"/>
<keyword evidence="2" id="KW-1185">Reference proteome</keyword>
<dbReference type="PANTHER" id="PTHR30348">
    <property type="entry name" value="UNCHARACTERIZED PROTEIN YECE"/>
    <property type="match status" value="1"/>
</dbReference>
<dbReference type="PANTHER" id="PTHR30348:SF9">
    <property type="entry name" value="UPF0759 PROTEIN YECE"/>
    <property type="match status" value="1"/>
</dbReference>
<gene>
    <name evidence="1" type="ORF">CK510_14475</name>
</gene>
<reference evidence="1 2" key="1">
    <citation type="submission" date="2017-08" db="EMBL/GenBank/DDBJ databases">
        <title>Draft genome sequence of filamentous cyanobacterium Calothrix elsteri CCALA 953.</title>
        <authorList>
            <person name="Gagunashvili A.N."/>
            <person name="Elster J."/>
            <person name="Andresson O.S."/>
        </authorList>
    </citation>
    <scope>NUCLEOTIDE SEQUENCE [LARGE SCALE GENOMIC DNA]</scope>
    <source>
        <strain evidence="1 2">CCALA 953</strain>
    </source>
</reference>
<protein>
    <recommendedName>
        <fullName evidence="3">DUF72 domain-containing protein</fullName>
    </recommendedName>
</protein>
<dbReference type="Gene3D" id="3.20.20.410">
    <property type="entry name" value="Protein of unknown function UPF0759"/>
    <property type="match status" value="1"/>
</dbReference>
<evidence type="ECO:0000313" key="2">
    <source>
        <dbReference type="Proteomes" id="UP000218238"/>
    </source>
</evidence>
<sequence length="285" mass="33635">MKFFIGCAVWSYKGWIGDFYPKGSRNSDFLNLYSRRFQAVEGNTTFYAVPNAETVVKWARETPEYFRFCLKLPRDISHNGRLKAYILKALEFAEQMRPLGTRLAPLFLQLPPNYSPRLIDDLALFLESWQQTKLPLAVEVRHNDWFLKAESSQLNQLLEDLGIGRVLLDSRPIYTGDNDPQLESERRKPKLPLQFTVTSKFSLIRFISHPKLEMNQQFMGEWVKQIQDWLQQDKEIYFFVHCPVEEYSPRNARYFYRILKENGISVPALPWDEITPEPNQLSLWE</sequence>
<dbReference type="SUPFAM" id="SSF117396">
    <property type="entry name" value="TM1631-like"/>
    <property type="match status" value="1"/>
</dbReference>
<dbReference type="AlphaFoldDB" id="A0A2A2TIW6"/>
<organism evidence="1 2">
    <name type="scientific">Brunnivagina elsteri CCALA 953</name>
    <dbReference type="NCBI Taxonomy" id="987040"/>
    <lineage>
        <taxon>Bacteria</taxon>
        <taxon>Bacillati</taxon>
        <taxon>Cyanobacteriota</taxon>
        <taxon>Cyanophyceae</taxon>
        <taxon>Nostocales</taxon>
        <taxon>Calotrichaceae</taxon>
        <taxon>Brunnivagina</taxon>
    </lineage>
</organism>
<comment type="caution">
    <text evidence="1">The sequence shown here is derived from an EMBL/GenBank/DDBJ whole genome shotgun (WGS) entry which is preliminary data.</text>
</comment>
<dbReference type="InterPro" id="IPR002763">
    <property type="entry name" value="DUF72"/>
</dbReference>
<evidence type="ECO:0000313" key="1">
    <source>
        <dbReference type="EMBL" id="PAX53349.1"/>
    </source>
</evidence>
<proteinExistence type="predicted"/>